<dbReference type="AlphaFoldDB" id="A0A7L4KWX1"/>
<evidence type="ECO:0000256" key="2">
    <source>
        <dbReference type="ARBA" id="ARBA00022750"/>
    </source>
</evidence>
<evidence type="ECO:0000313" key="6">
    <source>
        <dbReference type="Proteomes" id="UP000576729"/>
    </source>
</evidence>
<dbReference type="SUPFAM" id="SSF50630">
    <property type="entry name" value="Acid proteases"/>
    <property type="match status" value="1"/>
</dbReference>
<gene>
    <name evidence="5" type="primary">Ervk9_1</name>
    <name evidence="5" type="ORF">CALWIL_R03225</name>
</gene>
<feature type="non-terminal residue" evidence="5">
    <location>
        <position position="1"/>
    </location>
</feature>
<keyword evidence="3" id="KW-0378">Hydrolase</keyword>
<dbReference type="InterPro" id="IPR029054">
    <property type="entry name" value="dUTPase-like"/>
</dbReference>
<evidence type="ECO:0000313" key="5">
    <source>
        <dbReference type="EMBL" id="NXY57439.1"/>
    </source>
</evidence>
<sequence length="159" mass="16771">RGSLGIDLAAAVTVTLIDRTVQKIPTGVHGPLVHVDSWVGALLLGRSSSGLAELVVLPGVIDADYTGKIYVCAYALSPPLIIEQGTRIAQLVLIGNLYPSEEELPTCGHRNFGSSGQPVISLVQKMKSRPMVNAKLALRDVEHSVSAMMDTGADVTIIS</sequence>
<dbReference type="Gene3D" id="2.70.40.10">
    <property type="match status" value="1"/>
</dbReference>
<feature type="domain" description="Peptidase A2" evidence="4">
    <location>
        <begin position="145"/>
        <end position="159"/>
    </location>
</feature>
<evidence type="ECO:0000259" key="4">
    <source>
        <dbReference type="PROSITE" id="PS50175"/>
    </source>
</evidence>
<dbReference type="CDD" id="cd07557">
    <property type="entry name" value="trimeric_dUTPase"/>
    <property type="match status" value="1"/>
</dbReference>
<name>A0A7L4KWX1_9CORV</name>
<dbReference type="EMBL" id="VWPU01007688">
    <property type="protein sequence ID" value="NXY57439.1"/>
    <property type="molecule type" value="Genomic_DNA"/>
</dbReference>
<dbReference type="InterPro" id="IPR051592">
    <property type="entry name" value="HERV-K_Pro_peptidase_A2"/>
</dbReference>
<evidence type="ECO:0000256" key="1">
    <source>
        <dbReference type="ARBA" id="ARBA00022670"/>
    </source>
</evidence>
<dbReference type="InterPro" id="IPR033704">
    <property type="entry name" value="dUTPase_trimeric"/>
</dbReference>
<proteinExistence type="predicted"/>
<keyword evidence="2" id="KW-0064">Aspartyl protease</keyword>
<keyword evidence="6" id="KW-1185">Reference proteome</keyword>
<dbReference type="PANTHER" id="PTHR19422">
    <property type="entry name" value="GAG RETROVIRAL POLYPROTEIN"/>
    <property type="match status" value="1"/>
</dbReference>
<accession>A0A7L4KWX1</accession>
<keyword evidence="1" id="KW-0645">Protease</keyword>
<organism evidence="5 6">
    <name type="scientific">Callaeas wilsoni</name>
    <name type="common">North Island kokako</name>
    <dbReference type="NCBI Taxonomy" id="1347786"/>
    <lineage>
        <taxon>Eukaryota</taxon>
        <taxon>Metazoa</taxon>
        <taxon>Chordata</taxon>
        <taxon>Craniata</taxon>
        <taxon>Vertebrata</taxon>
        <taxon>Euteleostomi</taxon>
        <taxon>Archelosauria</taxon>
        <taxon>Archosauria</taxon>
        <taxon>Dinosauria</taxon>
        <taxon>Saurischia</taxon>
        <taxon>Theropoda</taxon>
        <taxon>Coelurosauria</taxon>
        <taxon>Aves</taxon>
        <taxon>Neognathae</taxon>
        <taxon>Neoaves</taxon>
        <taxon>Telluraves</taxon>
        <taxon>Australaves</taxon>
        <taxon>Passeriformes</taxon>
        <taxon>Corvoidea</taxon>
        <taxon>Callaeidae</taxon>
        <taxon>Callaeas</taxon>
    </lineage>
</organism>
<protein>
    <submittedName>
        <fullName evidence="5">POK9 protein</fullName>
    </submittedName>
</protein>
<dbReference type="InterPro" id="IPR001995">
    <property type="entry name" value="Peptidase_A2_cat"/>
</dbReference>
<dbReference type="PROSITE" id="PS50175">
    <property type="entry name" value="ASP_PROT_RETROV"/>
    <property type="match status" value="1"/>
</dbReference>
<dbReference type="Proteomes" id="UP000576729">
    <property type="component" value="Unassembled WGS sequence"/>
</dbReference>
<dbReference type="InterPro" id="IPR036157">
    <property type="entry name" value="dUTPase-like_sf"/>
</dbReference>
<reference evidence="5 6" key="1">
    <citation type="submission" date="2019-09" db="EMBL/GenBank/DDBJ databases">
        <title>Bird 10,000 Genomes (B10K) Project - Family phase.</title>
        <authorList>
            <person name="Zhang G."/>
        </authorList>
    </citation>
    <scope>NUCLEOTIDE SEQUENCE [LARGE SCALE GENOMIC DNA]</scope>
    <source>
        <strain evidence="5">B10K-OTA-212792</strain>
        <tissue evidence="5">Blood</tissue>
    </source>
</reference>
<dbReference type="Pfam" id="PF00692">
    <property type="entry name" value="dUTPase"/>
    <property type="match status" value="1"/>
</dbReference>
<dbReference type="GO" id="GO:0006508">
    <property type="term" value="P:proteolysis"/>
    <property type="evidence" value="ECO:0007669"/>
    <property type="project" value="UniProtKB-KW"/>
</dbReference>
<dbReference type="SUPFAM" id="SSF51283">
    <property type="entry name" value="dUTPase-like"/>
    <property type="match status" value="1"/>
</dbReference>
<dbReference type="GO" id="GO:0004190">
    <property type="term" value="F:aspartic-type endopeptidase activity"/>
    <property type="evidence" value="ECO:0007669"/>
    <property type="project" value="UniProtKB-KW"/>
</dbReference>
<comment type="caution">
    <text evidence="5">The sequence shown here is derived from an EMBL/GenBank/DDBJ whole genome shotgun (WGS) entry which is preliminary data.</text>
</comment>
<dbReference type="InterPro" id="IPR021109">
    <property type="entry name" value="Peptidase_aspartic_dom_sf"/>
</dbReference>
<dbReference type="PANTHER" id="PTHR19422:SF123">
    <property type="entry name" value="RT1 CLASS I, LOCUS CE15"/>
    <property type="match status" value="1"/>
</dbReference>
<feature type="non-terminal residue" evidence="5">
    <location>
        <position position="159"/>
    </location>
</feature>
<evidence type="ECO:0000256" key="3">
    <source>
        <dbReference type="ARBA" id="ARBA00022801"/>
    </source>
</evidence>
<dbReference type="Gene3D" id="2.40.70.10">
    <property type="entry name" value="Acid Proteases"/>
    <property type="match status" value="1"/>
</dbReference>